<dbReference type="Proteomes" id="UP000004291">
    <property type="component" value="Chromosome"/>
</dbReference>
<evidence type="ECO:0000313" key="3">
    <source>
        <dbReference type="Proteomes" id="UP000004291"/>
    </source>
</evidence>
<gene>
    <name evidence="2" type="ORF">HPDFL43_04345</name>
</gene>
<dbReference type="HOGENOM" id="CLU_183057_1_1_5"/>
<evidence type="ECO:0000313" key="2">
    <source>
        <dbReference type="EMBL" id="EDQ33652.1"/>
    </source>
</evidence>
<dbReference type="AlphaFoldDB" id="A9D3B0"/>
<evidence type="ECO:0000256" key="1">
    <source>
        <dbReference type="SAM" id="Phobius"/>
    </source>
</evidence>
<keyword evidence="3" id="KW-1185">Reference proteome</keyword>
<name>A9D3B0_HOEPD</name>
<proteinExistence type="predicted"/>
<keyword evidence="1" id="KW-1133">Transmembrane helix</keyword>
<dbReference type="EMBL" id="ABIA03000002">
    <property type="protein sequence ID" value="EDQ33652.1"/>
    <property type="molecule type" value="Genomic_DNA"/>
</dbReference>
<dbReference type="RefSeq" id="WP_007196659.1">
    <property type="nucleotide sequence ID" value="NZ_CM002917.1"/>
</dbReference>
<comment type="caution">
    <text evidence="2">The sequence shown here is derived from an EMBL/GenBank/DDBJ whole genome shotgun (WGS) entry which is preliminary data.</text>
</comment>
<reference evidence="2 3" key="2">
    <citation type="submission" date="2012-06" db="EMBL/GenBank/DDBJ databases">
        <authorList>
            <person name="Fiebig A."/>
        </authorList>
    </citation>
    <scope>NUCLEOTIDE SEQUENCE [LARGE SCALE GENOMIC DNA]</scope>
    <source>
        <strain evidence="2 3">DFL-43</strain>
    </source>
</reference>
<protein>
    <recommendedName>
        <fullName evidence="4">CTP synthetase</fullName>
    </recommendedName>
</protein>
<feature type="transmembrane region" description="Helical" evidence="1">
    <location>
        <begin position="33"/>
        <end position="54"/>
    </location>
</feature>
<keyword evidence="1" id="KW-0812">Transmembrane</keyword>
<dbReference type="OrthoDB" id="8397278at2"/>
<evidence type="ECO:0008006" key="4">
    <source>
        <dbReference type="Google" id="ProtNLM"/>
    </source>
</evidence>
<accession>A9D3B0</accession>
<feature type="transmembrane region" description="Helical" evidence="1">
    <location>
        <begin position="7"/>
        <end position="27"/>
    </location>
</feature>
<sequence length="64" mass="6647">MLKLVAIVYIMVGSMLAGSVVVAALTLDRMDALSISLAALIGAIVAIPVSWLIAKKLDKAIRPA</sequence>
<organism evidence="2 3">
    <name type="scientific">Hoeflea phototrophica (strain DSM 17068 / NCIMB 14078 / DFL-43)</name>
    <dbReference type="NCBI Taxonomy" id="411684"/>
    <lineage>
        <taxon>Bacteria</taxon>
        <taxon>Pseudomonadati</taxon>
        <taxon>Pseudomonadota</taxon>
        <taxon>Alphaproteobacteria</taxon>
        <taxon>Hyphomicrobiales</taxon>
        <taxon>Rhizobiaceae</taxon>
        <taxon>Hoeflea</taxon>
    </lineage>
</organism>
<dbReference type="STRING" id="411684.HPDFL43_04345"/>
<reference evidence="2 3" key="1">
    <citation type="submission" date="2007-10" db="EMBL/GenBank/DDBJ databases">
        <authorList>
            <person name="Wagner-Dobler I."/>
            <person name="Ferriera S."/>
            <person name="Johnson J."/>
            <person name="Kravitz S."/>
            <person name="Beeson K."/>
            <person name="Sutton G."/>
            <person name="Rogers Y.-H."/>
            <person name="Friedman R."/>
            <person name="Frazier M."/>
            <person name="Venter J.C."/>
        </authorList>
    </citation>
    <scope>NUCLEOTIDE SEQUENCE [LARGE SCALE GENOMIC DNA]</scope>
    <source>
        <strain evidence="2 3">DFL-43</strain>
    </source>
</reference>
<keyword evidence="1" id="KW-0472">Membrane</keyword>